<dbReference type="STRING" id="435880.SAMN04487988_1149"/>
<dbReference type="AlphaFoldDB" id="A0A1I2WW38"/>
<sequence>MLRLCSVQETDTSTALSTGDPAWAGRRSLLKLNFNPHFGPCTILTGKKADIHKIKTGIWTSHGFFNFLFKSANSFAQKRILKIEAFTPSNPLKTDCKKSF</sequence>
<evidence type="ECO:0000313" key="2">
    <source>
        <dbReference type="Proteomes" id="UP000199642"/>
    </source>
</evidence>
<name>A0A1I2WW38_9BACT</name>
<gene>
    <name evidence="1" type="ORF">SAMN04487988_1149</name>
</gene>
<evidence type="ECO:0000313" key="1">
    <source>
        <dbReference type="EMBL" id="SFH03851.1"/>
    </source>
</evidence>
<proteinExistence type="predicted"/>
<protein>
    <submittedName>
        <fullName evidence="1">Uncharacterized protein</fullName>
    </submittedName>
</protein>
<dbReference type="Proteomes" id="UP000199642">
    <property type="component" value="Unassembled WGS sequence"/>
</dbReference>
<accession>A0A1I2WW38</accession>
<organism evidence="1 2">
    <name type="scientific">Algoriphagus hitonicola</name>
    <dbReference type="NCBI Taxonomy" id="435880"/>
    <lineage>
        <taxon>Bacteria</taxon>
        <taxon>Pseudomonadati</taxon>
        <taxon>Bacteroidota</taxon>
        <taxon>Cytophagia</taxon>
        <taxon>Cytophagales</taxon>
        <taxon>Cyclobacteriaceae</taxon>
        <taxon>Algoriphagus</taxon>
    </lineage>
</organism>
<keyword evidence="2" id="KW-1185">Reference proteome</keyword>
<reference evidence="2" key="1">
    <citation type="submission" date="2016-10" db="EMBL/GenBank/DDBJ databases">
        <authorList>
            <person name="Varghese N."/>
            <person name="Submissions S."/>
        </authorList>
    </citation>
    <scope>NUCLEOTIDE SEQUENCE [LARGE SCALE GENOMIC DNA]</scope>
    <source>
        <strain evidence="2">DSM 19315</strain>
    </source>
</reference>
<dbReference type="EMBL" id="FOPC01000014">
    <property type="protein sequence ID" value="SFH03851.1"/>
    <property type="molecule type" value="Genomic_DNA"/>
</dbReference>